<dbReference type="InterPro" id="IPR050736">
    <property type="entry name" value="Sensor_HK_Regulatory"/>
</dbReference>
<evidence type="ECO:0000256" key="2">
    <source>
        <dbReference type="ARBA" id="ARBA00004236"/>
    </source>
</evidence>
<dbReference type="PANTHER" id="PTHR43711">
    <property type="entry name" value="TWO-COMPONENT HISTIDINE KINASE"/>
    <property type="match status" value="1"/>
</dbReference>
<dbReference type="SMART" id="SM00388">
    <property type="entry name" value="HisKA"/>
    <property type="match status" value="1"/>
</dbReference>
<keyword evidence="10" id="KW-0472">Membrane</keyword>
<reference evidence="13" key="2">
    <citation type="submission" date="2016-01" db="EMBL/GenBank/DDBJ databases">
        <title>First complete genome sequence of a species in the genus Microterricola, an extremophilic cold active enzyme producing strain ERGS5:02 isolated from Sikkim Himalaya.</title>
        <authorList>
            <person name="Kumar R."/>
            <person name="Singh D."/>
            <person name="Swarnkar M.K."/>
        </authorList>
    </citation>
    <scope>NUCLEOTIDE SEQUENCE [LARGE SCALE GENOMIC DNA]</scope>
    <source>
        <strain evidence="13">ERGS5:02</strain>
    </source>
</reference>
<dbReference type="Gene3D" id="1.10.287.130">
    <property type="match status" value="1"/>
</dbReference>
<keyword evidence="4" id="KW-0597">Phosphoprotein</keyword>
<dbReference type="Pfam" id="PF02518">
    <property type="entry name" value="HATPase_c"/>
    <property type="match status" value="1"/>
</dbReference>
<dbReference type="PANTHER" id="PTHR43711:SF1">
    <property type="entry name" value="HISTIDINE KINASE 1"/>
    <property type="match status" value="1"/>
</dbReference>
<evidence type="ECO:0000256" key="10">
    <source>
        <dbReference type="SAM" id="Phobius"/>
    </source>
</evidence>
<evidence type="ECO:0000256" key="9">
    <source>
        <dbReference type="SAM" id="MobiDB-lite"/>
    </source>
</evidence>
<gene>
    <name evidence="12" type="ORF">AWU67_11690</name>
</gene>
<reference evidence="12 13" key="1">
    <citation type="journal article" date="2016" name="J. Biotechnol.">
        <title>First complete genome sequence of a species in the genus Microterricola, an extremophilic cold active enzyme producing bacterial strain ERGS5:02 isolated from Sikkim Himalaya.</title>
        <authorList>
            <person name="Himanshu"/>
            <person name="Swarnkar M.K."/>
            <person name="Singh D."/>
            <person name="Kumar R."/>
        </authorList>
    </citation>
    <scope>NUCLEOTIDE SEQUENCE [LARGE SCALE GENOMIC DNA]</scope>
    <source>
        <strain evidence="12 13">ERGS5:02</strain>
    </source>
</reference>
<dbReference type="EMBL" id="CP014145">
    <property type="protein sequence ID" value="AMB59412.1"/>
    <property type="molecule type" value="Genomic_DNA"/>
</dbReference>
<dbReference type="GO" id="GO:0005886">
    <property type="term" value="C:plasma membrane"/>
    <property type="evidence" value="ECO:0007669"/>
    <property type="project" value="UniProtKB-SubCell"/>
</dbReference>
<sequence>MLDTDPGTQDRSIVLTQLLFGAAALAVFTTVMLFGPGEGNSVAFFLGLLLTFVACCAAVLTSWSKLSPHWLLVLPLLDILAIGCMRHAHPELSLGLLWVFPVLWIATLVGAVGITASILLIGVLTVGEIALRQQPVTLAAMPTLIFLPITLVFVAASVRLHSRRNRAQRVLLRKQAELLEGALAQAQRQEELLSEVLNTVDFGVVRIDKTGQINLVNEAQTRMQLDERHASTSSLRAGKAGGFRAGRAAASGPASTPLQRAMRGEEFEPETVWLEAASGEKAALSVTARHLHSKHGEYDGSVVVSRDVTAEVMALRARDDLVASVSHELRTPLTSVLGYLELTIDGGGLPASAEAQLQVAHKNANRLLDLLTDILAASNSAEQPLVLLPGPCELLDVVEQSVEMLQPWAEERGIRIDCAAAEATTLIADGSRLRQLIDNVISNAIKYNVDQGEVSIGLTSDENMVWLIVRDSGIGIADDEQPRLFERFFRSESVRNSTVHGSGLGLGISREIARLHGGDLTVQSVEGEGTTVLLTLPKDRDRA</sequence>
<dbReference type="KEGG" id="mvd:AWU67_11690"/>
<evidence type="ECO:0000256" key="7">
    <source>
        <dbReference type="ARBA" id="ARBA00023012"/>
    </source>
</evidence>
<dbReference type="Pfam" id="PF00512">
    <property type="entry name" value="HisKA"/>
    <property type="match status" value="1"/>
</dbReference>
<dbReference type="Gene3D" id="3.30.565.10">
    <property type="entry name" value="Histidine kinase-like ATPase, C-terminal domain"/>
    <property type="match status" value="1"/>
</dbReference>
<evidence type="ECO:0000256" key="5">
    <source>
        <dbReference type="ARBA" id="ARBA00022679"/>
    </source>
</evidence>
<dbReference type="SUPFAM" id="SSF55785">
    <property type="entry name" value="PYP-like sensor domain (PAS domain)"/>
    <property type="match status" value="1"/>
</dbReference>
<comment type="subcellular location">
    <subcellularLocation>
        <location evidence="2">Cell membrane</location>
    </subcellularLocation>
</comment>
<dbReference type="InterPro" id="IPR036890">
    <property type="entry name" value="HATPase_C_sf"/>
</dbReference>
<evidence type="ECO:0000256" key="4">
    <source>
        <dbReference type="ARBA" id="ARBA00022553"/>
    </source>
</evidence>
<feature type="transmembrane region" description="Helical" evidence="10">
    <location>
        <begin position="42"/>
        <end position="63"/>
    </location>
</feature>
<dbReference type="GO" id="GO:0000155">
    <property type="term" value="F:phosphorelay sensor kinase activity"/>
    <property type="evidence" value="ECO:0007669"/>
    <property type="project" value="InterPro"/>
</dbReference>
<evidence type="ECO:0000256" key="3">
    <source>
        <dbReference type="ARBA" id="ARBA00012438"/>
    </source>
</evidence>
<dbReference type="InterPro" id="IPR004358">
    <property type="entry name" value="Sig_transdc_His_kin-like_C"/>
</dbReference>
<feature type="transmembrane region" description="Helical" evidence="10">
    <location>
        <begin position="136"/>
        <end position="158"/>
    </location>
</feature>
<keyword evidence="5" id="KW-0808">Transferase</keyword>
<keyword evidence="13" id="KW-1185">Reference proteome</keyword>
<feature type="domain" description="Histidine kinase" evidence="11">
    <location>
        <begin position="324"/>
        <end position="540"/>
    </location>
</feature>
<protein>
    <recommendedName>
        <fullName evidence="3">histidine kinase</fullName>
        <ecNumber evidence="3">2.7.13.3</ecNumber>
    </recommendedName>
</protein>
<keyword evidence="7" id="KW-0902">Two-component regulatory system</keyword>
<dbReference type="Gene3D" id="3.30.450.20">
    <property type="entry name" value="PAS domain"/>
    <property type="match status" value="1"/>
</dbReference>
<keyword evidence="6" id="KW-0418">Kinase</keyword>
<dbReference type="SMART" id="SM00387">
    <property type="entry name" value="HATPase_c"/>
    <property type="match status" value="1"/>
</dbReference>
<dbReference type="FunFam" id="3.30.565.10:FF:000006">
    <property type="entry name" value="Sensor histidine kinase WalK"/>
    <property type="match status" value="1"/>
</dbReference>
<keyword evidence="10" id="KW-1133">Transmembrane helix</keyword>
<feature type="transmembrane region" description="Helical" evidence="10">
    <location>
        <begin position="12"/>
        <end position="35"/>
    </location>
</feature>
<dbReference type="InterPro" id="IPR003661">
    <property type="entry name" value="HisK_dim/P_dom"/>
</dbReference>
<name>A0A0X8E4J3_9MICO</name>
<dbReference type="InterPro" id="IPR036097">
    <property type="entry name" value="HisK_dim/P_sf"/>
</dbReference>
<comment type="catalytic activity">
    <reaction evidence="1">
        <text>ATP + protein L-histidine = ADP + protein N-phospho-L-histidine.</text>
        <dbReference type="EC" id="2.7.13.3"/>
    </reaction>
</comment>
<dbReference type="InterPro" id="IPR003594">
    <property type="entry name" value="HATPase_dom"/>
</dbReference>
<accession>A0A0X8E4J3</accession>
<dbReference type="SUPFAM" id="SSF55874">
    <property type="entry name" value="ATPase domain of HSP90 chaperone/DNA topoisomerase II/histidine kinase"/>
    <property type="match status" value="1"/>
</dbReference>
<evidence type="ECO:0000259" key="11">
    <source>
        <dbReference type="PROSITE" id="PS50109"/>
    </source>
</evidence>
<keyword evidence="10" id="KW-0812">Transmembrane</keyword>
<organism evidence="12 13">
    <name type="scientific">Microterricola viridarii</name>
    <dbReference type="NCBI Taxonomy" id="412690"/>
    <lineage>
        <taxon>Bacteria</taxon>
        <taxon>Bacillati</taxon>
        <taxon>Actinomycetota</taxon>
        <taxon>Actinomycetes</taxon>
        <taxon>Micrococcales</taxon>
        <taxon>Microbacteriaceae</taxon>
        <taxon>Microterricola</taxon>
    </lineage>
</organism>
<dbReference type="InterPro" id="IPR035965">
    <property type="entry name" value="PAS-like_dom_sf"/>
</dbReference>
<dbReference type="CDD" id="cd00082">
    <property type="entry name" value="HisKA"/>
    <property type="match status" value="1"/>
</dbReference>
<dbReference type="PRINTS" id="PR00344">
    <property type="entry name" value="BCTRLSENSOR"/>
</dbReference>
<evidence type="ECO:0000256" key="6">
    <source>
        <dbReference type="ARBA" id="ARBA00022777"/>
    </source>
</evidence>
<feature type="transmembrane region" description="Helical" evidence="10">
    <location>
        <begin position="97"/>
        <end position="124"/>
    </location>
</feature>
<keyword evidence="8" id="KW-0175">Coiled coil</keyword>
<feature type="compositionally biased region" description="Low complexity" evidence="9">
    <location>
        <begin position="245"/>
        <end position="254"/>
    </location>
</feature>
<evidence type="ECO:0000313" key="13">
    <source>
        <dbReference type="Proteomes" id="UP000058305"/>
    </source>
</evidence>
<feature type="coiled-coil region" evidence="8">
    <location>
        <begin position="169"/>
        <end position="199"/>
    </location>
</feature>
<dbReference type="SUPFAM" id="SSF47384">
    <property type="entry name" value="Homodimeric domain of signal transducing histidine kinase"/>
    <property type="match status" value="1"/>
</dbReference>
<dbReference type="InterPro" id="IPR005467">
    <property type="entry name" value="His_kinase_dom"/>
</dbReference>
<dbReference type="AlphaFoldDB" id="A0A0X8E4J3"/>
<dbReference type="EC" id="2.7.13.3" evidence="3"/>
<proteinExistence type="predicted"/>
<dbReference type="CDD" id="cd00075">
    <property type="entry name" value="HATPase"/>
    <property type="match status" value="1"/>
</dbReference>
<evidence type="ECO:0000256" key="1">
    <source>
        <dbReference type="ARBA" id="ARBA00000085"/>
    </source>
</evidence>
<evidence type="ECO:0000313" key="12">
    <source>
        <dbReference type="EMBL" id="AMB59412.1"/>
    </source>
</evidence>
<evidence type="ECO:0000256" key="8">
    <source>
        <dbReference type="SAM" id="Coils"/>
    </source>
</evidence>
<feature type="region of interest" description="Disordered" evidence="9">
    <location>
        <begin position="225"/>
        <end position="264"/>
    </location>
</feature>
<dbReference type="PROSITE" id="PS50109">
    <property type="entry name" value="HIS_KIN"/>
    <property type="match status" value="1"/>
</dbReference>
<dbReference type="Proteomes" id="UP000058305">
    <property type="component" value="Chromosome"/>
</dbReference>